<feature type="region of interest" description="Disordered" evidence="8">
    <location>
        <begin position="598"/>
        <end position="766"/>
    </location>
</feature>
<feature type="compositionally biased region" description="Polar residues" evidence="8">
    <location>
        <begin position="649"/>
        <end position="666"/>
    </location>
</feature>
<feature type="compositionally biased region" description="Basic residues" evidence="8">
    <location>
        <begin position="691"/>
        <end position="707"/>
    </location>
</feature>
<dbReference type="GO" id="GO:0099500">
    <property type="term" value="P:vesicle fusion to plasma membrane"/>
    <property type="evidence" value="ECO:0007669"/>
    <property type="project" value="UniProtKB-ARBA"/>
</dbReference>
<feature type="compositionally biased region" description="Pro residues" evidence="8">
    <location>
        <begin position="401"/>
        <end position="416"/>
    </location>
</feature>
<dbReference type="AlphaFoldDB" id="A0AA35IWR4"/>
<dbReference type="Pfam" id="PF00169">
    <property type="entry name" value="PH"/>
    <property type="match status" value="1"/>
</dbReference>
<organism evidence="12 13">
    <name type="scientific">Saccharomyces mikatae IFO 1815</name>
    <dbReference type="NCBI Taxonomy" id="226126"/>
    <lineage>
        <taxon>Eukaryota</taxon>
        <taxon>Fungi</taxon>
        <taxon>Dikarya</taxon>
        <taxon>Ascomycota</taxon>
        <taxon>Saccharomycotina</taxon>
        <taxon>Saccharomycetes</taxon>
        <taxon>Saccharomycetales</taxon>
        <taxon>Saccharomycetaceae</taxon>
        <taxon>Saccharomyces</taxon>
    </lineage>
</organism>
<dbReference type="Gene3D" id="2.30.30.40">
    <property type="entry name" value="SH3 Domains"/>
    <property type="match status" value="1"/>
</dbReference>
<evidence type="ECO:0000256" key="5">
    <source>
        <dbReference type="ARBA" id="ARBA00022618"/>
    </source>
</evidence>
<evidence type="ECO:0000256" key="8">
    <source>
        <dbReference type="SAM" id="MobiDB-lite"/>
    </source>
</evidence>
<evidence type="ECO:0000256" key="6">
    <source>
        <dbReference type="ARBA" id="ARBA00023306"/>
    </source>
</evidence>
<dbReference type="SUPFAM" id="SSF47769">
    <property type="entry name" value="SAM/Pointed domain"/>
    <property type="match status" value="1"/>
</dbReference>
<proteinExistence type="predicted"/>
<dbReference type="SUPFAM" id="SSF50729">
    <property type="entry name" value="PH domain-like"/>
    <property type="match status" value="1"/>
</dbReference>
<dbReference type="Pfam" id="PF07647">
    <property type="entry name" value="SAM_2"/>
    <property type="match status" value="1"/>
</dbReference>
<dbReference type="CDD" id="cd13316">
    <property type="entry name" value="PH_Boi"/>
    <property type="match status" value="1"/>
</dbReference>
<dbReference type="FunFam" id="1.10.150.50:FF:000090">
    <property type="entry name" value="Bem1 interacting protein"/>
    <property type="match status" value="1"/>
</dbReference>
<dbReference type="GO" id="GO:0000920">
    <property type="term" value="P:septum digestion after cytokinesis"/>
    <property type="evidence" value="ECO:0007669"/>
    <property type="project" value="UniProtKB-ARBA"/>
</dbReference>
<feature type="region of interest" description="Disordered" evidence="8">
    <location>
        <begin position="195"/>
        <end position="222"/>
    </location>
</feature>
<feature type="region of interest" description="Disordered" evidence="8">
    <location>
        <begin position="325"/>
        <end position="362"/>
    </location>
</feature>
<dbReference type="InterPro" id="IPR011993">
    <property type="entry name" value="PH-like_dom_sf"/>
</dbReference>
<dbReference type="RefSeq" id="XP_056080283.1">
    <property type="nucleotide sequence ID" value="XM_056221587.1"/>
</dbReference>
<feature type="domain" description="PH" evidence="10">
    <location>
        <begin position="780"/>
        <end position="899"/>
    </location>
</feature>
<dbReference type="PROSITE" id="PS50105">
    <property type="entry name" value="SAM_DOMAIN"/>
    <property type="match status" value="1"/>
</dbReference>
<comment type="subcellular location">
    <subcellularLocation>
        <location evidence="1">Bud neck</location>
    </subcellularLocation>
</comment>
<feature type="compositionally biased region" description="Polar residues" evidence="8">
    <location>
        <begin position="328"/>
        <end position="343"/>
    </location>
</feature>
<feature type="compositionally biased region" description="Low complexity" evidence="8">
    <location>
        <begin position="623"/>
        <end position="642"/>
    </location>
</feature>
<feature type="compositionally biased region" description="Acidic residues" evidence="8">
    <location>
        <begin position="937"/>
        <end position="950"/>
    </location>
</feature>
<dbReference type="GO" id="GO:0005543">
    <property type="term" value="F:phospholipid binding"/>
    <property type="evidence" value="ECO:0007669"/>
    <property type="project" value="UniProtKB-ARBA"/>
</dbReference>
<dbReference type="GO" id="GO:0007032">
    <property type="term" value="P:endosome organization"/>
    <property type="evidence" value="ECO:0007669"/>
    <property type="project" value="TreeGrafter"/>
</dbReference>
<dbReference type="GO" id="GO:0042147">
    <property type="term" value="P:retrograde transport, endosome to Golgi"/>
    <property type="evidence" value="ECO:0007669"/>
    <property type="project" value="TreeGrafter"/>
</dbReference>
<dbReference type="Gene3D" id="1.10.150.50">
    <property type="entry name" value="Transcription Factor, Ets-1"/>
    <property type="match status" value="1"/>
</dbReference>
<evidence type="ECO:0000313" key="13">
    <source>
        <dbReference type="Proteomes" id="UP001161438"/>
    </source>
</evidence>
<gene>
    <name evidence="12" type="primary">SMKI02G0290</name>
    <name evidence="12" type="ORF">SMKI_02G0290</name>
</gene>
<dbReference type="GO" id="GO:0007118">
    <property type="term" value="P:budding cell apical bud growth"/>
    <property type="evidence" value="ECO:0007669"/>
    <property type="project" value="UniProtKB-ARBA"/>
</dbReference>
<dbReference type="PROSITE" id="PS50003">
    <property type="entry name" value="PH_DOMAIN"/>
    <property type="match status" value="1"/>
</dbReference>
<accession>A0AA35IWR4</accession>
<dbReference type="FunFam" id="2.30.30.40:FF:000259">
    <property type="entry name" value="Protein BOI2"/>
    <property type="match status" value="1"/>
</dbReference>
<keyword evidence="13" id="KW-1185">Reference proteome</keyword>
<keyword evidence="3" id="KW-0268">Exocytosis</keyword>
<dbReference type="PROSITE" id="PS50002">
    <property type="entry name" value="SH3"/>
    <property type="match status" value="1"/>
</dbReference>
<dbReference type="InterPro" id="IPR036028">
    <property type="entry name" value="SH3-like_dom_sf"/>
</dbReference>
<evidence type="ECO:0000259" key="11">
    <source>
        <dbReference type="PROSITE" id="PS50105"/>
    </source>
</evidence>
<dbReference type="InterPro" id="IPR001849">
    <property type="entry name" value="PH_domain"/>
</dbReference>
<dbReference type="FunFam" id="2.30.29.30:FF:000230">
    <property type="entry name" value="Polarized growth protein (Boi2)"/>
    <property type="match status" value="1"/>
</dbReference>
<dbReference type="GO" id="GO:0005802">
    <property type="term" value="C:trans-Golgi network"/>
    <property type="evidence" value="ECO:0007669"/>
    <property type="project" value="TreeGrafter"/>
</dbReference>
<feature type="region of interest" description="Disordered" evidence="8">
    <location>
        <begin position="548"/>
        <end position="586"/>
    </location>
</feature>
<feature type="region of interest" description="Disordered" evidence="8">
    <location>
        <begin position="504"/>
        <end position="524"/>
    </location>
</feature>
<keyword evidence="5" id="KW-0132">Cell division</keyword>
<evidence type="ECO:0000256" key="4">
    <source>
        <dbReference type="ARBA" id="ARBA00022553"/>
    </source>
</evidence>
<dbReference type="Gene3D" id="2.30.29.30">
    <property type="entry name" value="Pleckstrin-homology domain (PH domain)/Phosphotyrosine-binding domain (PTB)"/>
    <property type="match status" value="1"/>
</dbReference>
<feature type="region of interest" description="Disordered" evidence="8">
    <location>
        <begin position="394"/>
        <end position="440"/>
    </location>
</feature>
<dbReference type="SMART" id="SM00326">
    <property type="entry name" value="SH3"/>
    <property type="match status" value="1"/>
</dbReference>
<feature type="compositionally biased region" description="Polar residues" evidence="8">
    <location>
        <begin position="504"/>
        <end position="520"/>
    </location>
</feature>
<feature type="compositionally biased region" description="Basic and acidic residues" evidence="8">
    <location>
        <begin position="577"/>
        <end position="586"/>
    </location>
</feature>
<dbReference type="Proteomes" id="UP001161438">
    <property type="component" value="Chromosome 2"/>
</dbReference>
<reference evidence="12" key="1">
    <citation type="submission" date="2022-10" db="EMBL/GenBank/DDBJ databases">
        <authorList>
            <person name="Byrne P K."/>
        </authorList>
    </citation>
    <scope>NUCLEOTIDE SEQUENCE</scope>
    <source>
        <strain evidence="12">IFO1815</strain>
    </source>
</reference>
<dbReference type="PANTHER" id="PTHR22902:SF27">
    <property type="entry name" value="PLECKSTRIN HOMOLOGY DOMAIN-CONTAINING FAMILY A MEMBER 3"/>
    <property type="match status" value="1"/>
</dbReference>
<feature type="compositionally biased region" description="Low complexity" evidence="8">
    <location>
        <begin position="598"/>
        <end position="614"/>
    </location>
</feature>
<dbReference type="InterPro" id="IPR001660">
    <property type="entry name" value="SAM"/>
</dbReference>
<evidence type="ECO:0000256" key="3">
    <source>
        <dbReference type="ARBA" id="ARBA00022483"/>
    </source>
</evidence>
<dbReference type="EMBL" id="OX365758">
    <property type="protein sequence ID" value="CAI4037166.1"/>
    <property type="molecule type" value="Genomic_DNA"/>
</dbReference>
<sequence length="985" mass="109841">MNSNKNNLGRETGSFPLYIAVNEYSKRMEDELNMRPGDKIEVITDDGEYNDGWYYGRNLRTKEEGLYPAVFTKKITLDKSESLRKIRTKENSNSGVNYGTLSNNTSKIGTISSQQQENRYTSLKSTMSDIDKALEELRNDSVEQDMSKSATKVPQLSAFEMQDEETLIQDKSQNEGNTTRGSVFSSTADLNLSSDSLKNTSMSNISTKSLEPSSESVNPLDPKMAKNWSPEEVTDYFVVVGFDQNTSNKFRKHRVSGKILLELKLEHLKELEINSFGTRFEIFKEIGNIKSAIDSLSNGSPSDYISFAFSNQTSQLMPAATVCKDENQQPISSNRDTTNSKLRGTNCDRKPSSGATELQRPSSVVVNPNFKLQDSAEQVLDMTEIPSLFVDKDIFESPGRAPKPPSYPSPVQPPQSPSFNNKHTNNTARFPPQPTNLIKNKNSGVYLNGLTTNSSTSSDNSTGKFKFPPMNGLDSNSRKTTLTSATLPSINTVNTDESLPAISNISSNATSHHPNRNSVVYNGHKRTESGSSFVDLFNRISMLSPVKSNFDEEETKQPVKSNRSVLDSAHKKSSYGHSRDASLSEIKKHRRNSSILSFFSSKSQSNPTSPSKQTFTIDPSKMSSHSRSQSNSYSHARSQSYSHSRKHSLVTSPLKTSLSPINSKSNIALVPSDTHNSNNSNKEEIPQPREGKHKHKYKHKSKHKHNSGSKDSPSEEKSRKKIFSGTKDSSSGNKDSKRSPSELTQKSVKSILPRSNAKKQQTSAFTEGIRSITAKESMQNADCSGWMSKKGSGTMGTWKQRFFTLHGTRLSYFTSTNDEKERGLIDITAHRVLPASDDDRLISLYAASLGKGKYCFKLVPPQPGCKKGLTFTEPRVHYFAVENKSEMKAWLSAIIKATIDIDTSVPVISSYATPTISLSKAQTLLEEARIQTQLRDAEEEEERDQFEWDEPQNKRNSKYPIEEKQFVNSNDYLESEAFEYPGGRL</sequence>
<dbReference type="GO" id="GO:0007015">
    <property type="term" value="P:actin filament organization"/>
    <property type="evidence" value="ECO:0007669"/>
    <property type="project" value="UniProtKB-ARBA"/>
</dbReference>
<evidence type="ECO:0000313" key="12">
    <source>
        <dbReference type="EMBL" id="CAI4037166.1"/>
    </source>
</evidence>
<feature type="compositionally biased region" description="Basic and acidic residues" evidence="8">
    <location>
        <begin position="681"/>
        <end position="690"/>
    </location>
</feature>
<dbReference type="InterPro" id="IPR001452">
    <property type="entry name" value="SH3_domain"/>
</dbReference>
<keyword evidence="6" id="KW-0131">Cell cycle</keyword>
<dbReference type="CDD" id="cd11886">
    <property type="entry name" value="SH3_BOI"/>
    <property type="match status" value="1"/>
</dbReference>
<feature type="compositionally biased region" description="Polar residues" evidence="8">
    <location>
        <begin position="195"/>
        <end position="217"/>
    </location>
</feature>
<dbReference type="InterPro" id="IPR045188">
    <property type="entry name" value="Boi1/Boi2-like"/>
</dbReference>
<dbReference type="SMART" id="SM00233">
    <property type="entry name" value="PH"/>
    <property type="match status" value="1"/>
</dbReference>
<feature type="domain" description="SH3" evidence="9">
    <location>
        <begin position="13"/>
        <end position="77"/>
    </location>
</feature>
<dbReference type="GeneID" id="80916379"/>
<feature type="compositionally biased region" description="Polar residues" evidence="8">
    <location>
        <begin position="419"/>
        <end position="428"/>
    </location>
</feature>
<dbReference type="SMART" id="SM00454">
    <property type="entry name" value="SAM"/>
    <property type="match status" value="1"/>
</dbReference>
<dbReference type="GO" id="GO:0055037">
    <property type="term" value="C:recycling endosome"/>
    <property type="evidence" value="ECO:0007669"/>
    <property type="project" value="TreeGrafter"/>
</dbReference>
<feature type="region of interest" description="Disordered" evidence="8">
    <location>
        <begin position="934"/>
        <end position="961"/>
    </location>
</feature>
<dbReference type="InterPro" id="IPR013761">
    <property type="entry name" value="SAM/pointed_sf"/>
</dbReference>
<evidence type="ECO:0000256" key="1">
    <source>
        <dbReference type="ARBA" id="ARBA00004266"/>
    </source>
</evidence>
<evidence type="ECO:0000259" key="9">
    <source>
        <dbReference type="PROSITE" id="PS50002"/>
    </source>
</evidence>
<keyword evidence="4" id="KW-0597">Phosphoprotein</keyword>
<dbReference type="Pfam" id="PF00018">
    <property type="entry name" value="SH3_1"/>
    <property type="match status" value="1"/>
</dbReference>
<name>A0AA35IWR4_SACMI</name>
<dbReference type="GO" id="GO:0001881">
    <property type="term" value="P:receptor recycling"/>
    <property type="evidence" value="ECO:0007669"/>
    <property type="project" value="TreeGrafter"/>
</dbReference>
<dbReference type="GO" id="GO:0005935">
    <property type="term" value="C:cellular bud neck"/>
    <property type="evidence" value="ECO:0007669"/>
    <property type="project" value="UniProtKB-SubCell"/>
</dbReference>
<feature type="compositionally biased region" description="Polar residues" evidence="8">
    <location>
        <begin position="353"/>
        <end position="362"/>
    </location>
</feature>
<evidence type="ECO:0000259" key="10">
    <source>
        <dbReference type="PROSITE" id="PS50003"/>
    </source>
</evidence>
<dbReference type="PANTHER" id="PTHR22902">
    <property type="entry name" value="SESQUIPEDALIAN"/>
    <property type="match status" value="1"/>
</dbReference>
<keyword evidence="2 7" id="KW-0728">SH3 domain</keyword>
<protein>
    <submittedName>
        <fullName evidence="12">Uncharacterized protein</fullName>
    </submittedName>
</protein>
<dbReference type="InterPro" id="IPR035551">
    <property type="entry name" value="Boi1/2_SH3"/>
</dbReference>
<feature type="domain" description="SAM" evidence="11">
    <location>
        <begin position="228"/>
        <end position="292"/>
    </location>
</feature>
<dbReference type="SUPFAM" id="SSF50044">
    <property type="entry name" value="SH3-domain"/>
    <property type="match status" value="1"/>
</dbReference>
<evidence type="ECO:0000256" key="2">
    <source>
        <dbReference type="ARBA" id="ARBA00022443"/>
    </source>
</evidence>
<dbReference type="GO" id="GO:0005829">
    <property type="term" value="C:cytosol"/>
    <property type="evidence" value="ECO:0007669"/>
    <property type="project" value="GOC"/>
</dbReference>
<evidence type="ECO:0000256" key="7">
    <source>
        <dbReference type="PROSITE-ProRule" id="PRU00192"/>
    </source>
</evidence>
<dbReference type="GO" id="GO:0005769">
    <property type="term" value="C:early endosome"/>
    <property type="evidence" value="ECO:0007669"/>
    <property type="project" value="TreeGrafter"/>
</dbReference>